<dbReference type="GO" id="GO:0004930">
    <property type="term" value="F:G protein-coupled receptor activity"/>
    <property type="evidence" value="ECO:0007669"/>
    <property type="project" value="InterPro"/>
</dbReference>
<evidence type="ECO:0000256" key="4">
    <source>
        <dbReference type="ARBA" id="ARBA00023136"/>
    </source>
</evidence>
<accession>A0A7D9KZU3</accession>
<dbReference type="GO" id="GO:0005886">
    <property type="term" value="C:plasma membrane"/>
    <property type="evidence" value="ECO:0007669"/>
    <property type="project" value="TreeGrafter"/>
</dbReference>
<evidence type="ECO:0000313" key="6">
    <source>
        <dbReference type="Proteomes" id="UP001152795"/>
    </source>
</evidence>
<dbReference type="AlphaFoldDB" id="A0A7D9KZU3"/>
<comment type="subcellular location">
    <subcellularLocation>
        <location evidence="1">Membrane</location>
        <topology evidence="1">Multi-pass membrane protein</topology>
    </subcellularLocation>
</comment>
<dbReference type="Gene3D" id="1.20.1070.10">
    <property type="entry name" value="Rhodopsin 7-helix transmembrane proteins"/>
    <property type="match status" value="1"/>
</dbReference>
<gene>
    <name evidence="5" type="ORF">PACLA_8A007288</name>
</gene>
<keyword evidence="3" id="KW-1133">Transmembrane helix</keyword>
<reference evidence="5" key="1">
    <citation type="submission" date="2020-04" db="EMBL/GenBank/DDBJ databases">
        <authorList>
            <person name="Alioto T."/>
            <person name="Alioto T."/>
            <person name="Gomez Garrido J."/>
        </authorList>
    </citation>
    <scope>NUCLEOTIDE SEQUENCE</scope>
    <source>
        <strain evidence="5">A484AB</strain>
    </source>
</reference>
<keyword evidence="4" id="KW-0472">Membrane</keyword>
<keyword evidence="2" id="KW-0812">Transmembrane</keyword>
<dbReference type="GO" id="GO:0007166">
    <property type="term" value="P:cell surface receptor signaling pathway"/>
    <property type="evidence" value="ECO:0007669"/>
    <property type="project" value="InterPro"/>
</dbReference>
<dbReference type="Pfam" id="PF00002">
    <property type="entry name" value="7tm_2"/>
    <property type="match status" value="1"/>
</dbReference>
<dbReference type="PROSITE" id="PS50261">
    <property type="entry name" value="G_PROTEIN_RECEP_F2_4"/>
    <property type="match status" value="1"/>
</dbReference>
<evidence type="ECO:0000256" key="2">
    <source>
        <dbReference type="ARBA" id="ARBA00022692"/>
    </source>
</evidence>
<evidence type="ECO:0000313" key="5">
    <source>
        <dbReference type="EMBL" id="CAB4022921.1"/>
    </source>
</evidence>
<dbReference type="InterPro" id="IPR017981">
    <property type="entry name" value="GPCR_2-like_7TM"/>
</dbReference>
<dbReference type="PANTHER" id="PTHR12011:SF347">
    <property type="entry name" value="FI21270P1-RELATED"/>
    <property type="match status" value="1"/>
</dbReference>
<dbReference type="OrthoDB" id="1100386at2759"/>
<dbReference type="PANTHER" id="PTHR12011">
    <property type="entry name" value="ADHESION G-PROTEIN COUPLED RECEPTOR"/>
    <property type="match status" value="1"/>
</dbReference>
<dbReference type="Proteomes" id="UP001152795">
    <property type="component" value="Unassembled WGS sequence"/>
</dbReference>
<comment type="caution">
    <text evidence="5">The sequence shown here is derived from an EMBL/GenBank/DDBJ whole genome shotgun (WGS) entry which is preliminary data.</text>
</comment>
<proteinExistence type="predicted"/>
<sequence>MASFCWILLEATMLYLKLISVYGGEFVRMRNFYAFGWGFPLVYVGLSSGLKIDAYGTDKWCWLSYEEGFVWVFFAPVIIVTSVTLVALVAVARVLIRAAKTQTNNKKYIVSAARGIIILYPTLGLS</sequence>
<feature type="non-terminal residue" evidence="5">
    <location>
        <position position="126"/>
    </location>
</feature>
<dbReference type="InterPro" id="IPR000832">
    <property type="entry name" value="GPCR_2_secretin-like"/>
</dbReference>
<organism evidence="5 6">
    <name type="scientific">Paramuricea clavata</name>
    <name type="common">Red gorgonian</name>
    <name type="synonym">Violescent sea-whip</name>
    <dbReference type="NCBI Taxonomy" id="317549"/>
    <lineage>
        <taxon>Eukaryota</taxon>
        <taxon>Metazoa</taxon>
        <taxon>Cnidaria</taxon>
        <taxon>Anthozoa</taxon>
        <taxon>Octocorallia</taxon>
        <taxon>Malacalcyonacea</taxon>
        <taxon>Plexauridae</taxon>
        <taxon>Paramuricea</taxon>
    </lineage>
</organism>
<evidence type="ECO:0000256" key="1">
    <source>
        <dbReference type="ARBA" id="ARBA00004141"/>
    </source>
</evidence>
<evidence type="ECO:0000256" key="3">
    <source>
        <dbReference type="ARBA" id="ARBA00022989"/>
    </source>
</evidence>
<dbReference type="PRINTS" id="PR00249">
    <property type="entry name" value="GPCRSECRETIN"/>
</dbReference>
<dbReference type="EMBL" id="CACRXK020012223">
    <property type="protein sequence ID" value="CAB4022921.1"/>
    <property type="molecule type" value="Genomic_DNA"/>
</dbReference>
<keyword evidence="6" id="KW-1185">Reference proteome</keyword>
<protein>
    <submittedName>
        <fullName evidence="5">Partial</fullName>
    </submittedName>
</protein>
<name>A0A7D9KZU3_PARCT</name>